<dbReference type="AlphaFoldDB" id="A0A0B7C4M0"/>
<protein>
    <submittedName>
        <fullName evidence="2">Uncharacterized protein</fullName>
    </submittedName>
</protein>
<evidence type="ECO:0000313" key="2">
    <source>
        <dbReference type="EMBL" id="CEK99561.1"/>
    </source>
</evidence>
<name>A0A0B7C4M0_9EUPU</name>
<feature type="compositionally biased region" description="Polar residues" evidence="1">
    <location>
        <begin position="28"/>
        <end position="38"/>
    </location>
</feature>
<sequence length="72" mass="7784">KQDIEEPKPNVNDRVSADVDNFSFGAPTLQTVSSSTPRQIDVTVGRSGVKTGNKKKTKSKGVKDNIDNTSSY</sequence>
<feature type="non-terminal residue" evidence="2">
    <location>
        <position position="1"/>
    </location>
</feature>
<proteinExistence type="predicted"/>
<organism evidence="2">
    <name type="scientific">Arion vulgaris</name>
    <dbReference type="NCBI Taxonomy" id="1028688"/>
    <lineage>
        <taxon>Eukaryota</taxon>
        <taxon>Metazoa</taxon>
        <taxon>Spiralia</taxon>
        <taxon>Lophotrochozoa</taxon>
        <taxon>Mollusca</taxon>
        <taxon>Gastropoda</taxon>
        <taxon>Heterobranchia</taxon>
        <taxon>Euthyneura</taxon>
        <taxon>Panpulmonata</taxon>
        <taxon>Eupulmonata</taxon>
        <taxon>Stylommatophora</taxon>
        <taxon>Helicina</taxon>
        <taxon>Arionoidea</taxon>
        <taxon>Arionidae</taxon>
        <taxon>Arion</taxon>
    </lineage>
</organism>
<gene>
    <name evidence="2" type="primary">ORF221562</name>
</gene>
<feature type="non-terminal residue" evidence="2">
    <location>
        <position position="72"/>
    </location>
</feature>
<dbReference type="EMBL" id="HACG01052690">
    <property type="protein sequence ID" value="CEK99561.1"/>
    <property type="molecule type" value="Transcribed_RNA"/>
</dbReference>
<feature type="region of interest" description="Disordered" evidence="1">
    <location>
        <begin position="25"/>
        <end position="72"/>
    </location>
</feature>
<accession>A0A0B7C4M0</accession>
<evidence type="ECO:0000256" key="1">
    <source>
        <dbReference type="SAM" id="MobiDB-lite"/>
    </source>
</evidence>
<reference evidence="2" key="1">
    <citation type="submission" date="2014-12" db="EMBL/GenBank/DDBJ databases">
        <title>Insight into the proteome of Arion vulgaris.</title>
        <authorList>
            <person name="Aradska J."/>
            <person name="Bulat T."/>
            <person name="Smidak R."/>
            <person name="Sarate P."/>
            <person name="Gangsoo J."/>
            <person name="Sialana F."/>
            <person name="Bilban M."/>
            <person name="Lubec G."/>
        </authorList>
    </citation>
    <scope>NUCLEOTIDE SEQUENCE</scope>
    <source>
        <tissue evidence="2">Skin</tissue>
    </source>
</reference>